<organism evidence="2 3">
    <name type="scientific">Schizophyllum amplum</name>
    <dbReference type="NCBI Taxonomy" id="97359"/>
    <lineage>
        <taxon>Eukaryota</taxon>
        <taxon>Fungi</taxon>
        <taxon>Dikarya</taxon>
        <taxon>Basidiomycota</taxon>
        <taxon>Agaricomycotina</taxon>
        <taxon>Agaricomycetes</taxon>
        <taxon>Agaricomycetidae</taxon>
        <taxon>Agaricales</taxon>
        <taxon>Schizophyllaceae</taxon>
        <taxon>Schizophyllum</taxon>
    </lineage>
</organism>
<accession>A0A550C7W2</accession>
<evidence type="ECO:0000313" key="2">
    <source>
        <dbReference type="EMBL" id="TRM60865.1"/>
    </source>
</evidence>
<sequence>MPARQEDAVLASRADARAQEAEEHASKAESVAREADERAALVEAQAQDTEAIRRLRALVCRPQAVLGHSAARLGSRGACRRRGFGIAGTLFKLIDGILDIADSCLSGRRAASDSMARQTAARASTTVV</sequence>
<proteinExistence type="predicted"/>
<dbReference type="Proteomes" id="UP000320762">
    <property type="component" value="Unassembled WGS sequence"/>
</dbReference>
<feature type="compositionally biased region" description="Basic and acidic residues" evidence="1">
    <location>
        <begin position="14"/>
        <end position="34"/>
    </location>
</feature>
<dbReference type="EMBL" id="VDMD01000019">
    <property type="protein sequence ID" value="TRM60865.1"/>
    <property type="molecule type" value="Genomic_DNA"/>
</dbReference>
<name>A0A550C7W2_9AGAR</name>
<evidence type="ECO:0000256" key="1">
    <source>
        <dbReference type="SAM" id="MobiDB-lite"/>
    </source>
</evidence>
<dbReference type="AlphaFoldDB" id="A0A550C7W2"/>
<keyword evidence="3" id="KW-1185">Reference proteome</keyword>
<evidence type="ECO:0000313" key="3">
    <source>
        <dbReference type="Proteomes" id="UP000320762"/>
    </source>
</evidence>
<reference evidence="2 3" key="1">
    <citation type="journal article" date="2019" name="New Phytol.">
        <title>Comparative genomics reveals unique wood-decay strategies and fruiting body development in the Schizophyllaceae.</title>
        <authorList>
            <person name="Almasi E."/>
            <person name="Sahu N."/>
            <person name="Krizsan K."/>
            <person name="Balint B."/>
            <person name="Kovacs G.M."/>
            <person name="Kiss B."/>
            <person name="Cseklye J."/>
            <person name="Drula E."/>
            <person name="Henrissat B."/>
            <person name="Nagy I."/>
            <person name="Chovatia M."/>
            <person name="Adam C."/>
            <person name="LaButti K."/>
            <person name="Lipzen A."/>
            <person name="Riley R."/>
            <person name="Grigoriev I.V."/>
            <person name="Nagy L.G."/>
        </authorList>
    </citation>
    <scope>NUCLEOTIDE SEQUENCE [LARGE SCALE GENOMIC DNA]</scope>
    <source>
        <strain evidence="2 3">NL-1724</strain>
    </source>
</reference>
<gene>
    <name evidence="2" type="ORF">BD626DRAFT_571244</name>
</gene>
<feature type="region of interest" description="Disordered" evidence="1">
    <location>
        <begin position="1"/>
        <end position="34"/>
    </location>
</feature>
<protein>
    <submittedName>
        <fullName evidence="2">Uncharacterized protein</fullName>
    </submittedName>
</protein>
<comment type="caution">
    <text evidence="2">The sequence shown here is derived from an EMBL/GenBank/DDBJ whole genome shotgun (WGS) entry which is preliminary data.</text>
</comment>